<dbReference type="Proteomes" id="UP000242015">
    <property type="component" value="Unassembled WGS sequence"/>
</dbReference>
<evidence type="ECO:0000313" key="3">
    <source>
        <dbReference type="Proteomes" id="UP000242015"/>
    </source>
</evidence>
<feature type="region of interest" description="Disordered" evidence="1">
    <location>
        <begin position="183"/>
        <end position="227"/>
    </location>
</feature>
<protein>
    <submittedName>
        <fullName evidence="2">Uncharacterized protein</fullName>
    </submittedName>
</protein>
<evidence type="ECO:0000313" key="2">
    <source>
        <dbReference type="EMBL" id="PSO06483.1"/>
    </source>
</evidence>
<proteinExistence type="predicted"/>
<organism evidence="2 3">
    <name type="scientific">Candidatus Marsarchaeota G2 archaeon BE_D</name>
    <dbReference type="NCBI Taxonomy" id="1978158"/>
    <lineage>
        <taxon>Archaea</taxon>
        <taxon>Candidatus Marsarchaeota</taxon>
        <taxon>Candidatus Marsarchaeota group 2</taxon>
    </lineage>
</organism>
<comment type="caution">
    <text evidence="2">The sequence shown here is derived from an EMBL/GenBank/DDBJ whole genome shotgun (WGS) entry which is preliminary data.</text>
</comment>
<feature type="compositionally biased region" description="Polar residues" evidence="1">
    <location>
        <begin position="206"/>
        <end position="221"/>
    </location>
</feature>
<feature type="region of interest" description="Disordered" evidence="1">
    <location>
        <begin position="44"/>
        <end position="103"/>
    </location>
</feature>
<dbReference type="EMBL" id="NEXF01000479">
    <property type="protein sequence ID" value="PSO06483.1"/>
    <property type="molecule type" value="Genomic_DNA"/>
</dbReference>
<name>A0A2R6C6F9_9ARCH</name>
<sequence>MSAQREAVREVETQAAEVRRLTATLRLQTLRAEVKAAQALRLLAEERKRTRPATANDNKNKVDGGDADTHSGSRHDPADTPTEAAGEQRTPTKDEASNDDPEPPCFHQHAAWGTELVNASTPVAKYTVTDNGEGIHYHTLYAIPPEQEADALEKLRRIAPENRLNTKNTPRGLCVKILPHGKETGNEYEGEGSNHTATTRAAEATPPQSTTAPGESAQTPPTATTDTRSLLLRLRWWGITTWIKLHTGAERGKGREEGGGIQTATPPRQRRRATTPHKEQGFHHAASATFSFLPI</sequence>
<feature type="compositionally biased region" description="Low complexity" evidence="1">
    <location>
        <begin position="196"/>
        <end position="205"/>
    </location>
</feature>
<reference evidence="2 3" key="1">
    <citation type="submission" date="2017-04" db="EMBL/GenBank/DDBJ databases">
        <title>Novel microbial lineages endemic to geothermal iron-oxide mats fill important gaps in the evolutionary history of Archaea.</title>
        <authorList>
            <person name="Jay Z.J."/>
            <person name="Beam J.P."/>
            <person name="Dlakic M."/>
            <person name="Rusch D.B."/>
            <person name="Kozubal M.A."/>
            <person name="Inskeep W.P."/>
        </authorList>
    </citation>
    <scope>NUCLEOTIDE SEQUENCE [LARGE SCALE GENOMIC DNA]</scope>
    <source>
        <strain evidence="2">BE_D</strain>
    </source>
</reference>
<evidence type="ECO:0000256" key="1">
    <source>
        <dbReference type="SAM" id="MobiDB-lite"/>
    </source>
</evidence>
<feature type="region of interest" description="Disordered" evidence="1">
    <location>
        <begin position="250"/>
        <end position="288"/>
    </location>
</feature>
<feature type="compositionally biased region" description="Basic and acidic residues" evidence="1">
    <location>
        <begin position="58"/>
        <end position="78"/>
    </location>
</feature>
<accession>A0A2R6C6F9</accession>
<dbReference type="AlphaFoldDB" id="A0A2R6C6F9"/>
<gene>
    <name evidence="2" type="ORF">B9Q04_15805</name>
</gene>